<evidence type="ECO:0000256" key="7">
    <source>
        <dbReference type="ARBA" id="ARBA00023136"/>
    </source>
</evidence>
<keyword evidence="6 9" id="KW-1133">Transmembrane helix</keyword>
<proteinExistence type="inferred from homology"/>
<keyword evidence="3 9" id="KW-1003">Cell membrane</keyword>
<feature type="transmembrane region" description="Helical" evidence="9">
    <location>
        <begin position="229"/>
        <end position="247"/>
    </location>
</feature>
<organism evidence="12">
    <name type="scientific">Singulisphaera sp. Ch08</name>
    <dbReference type="NCBI Taxonomy" id="3120278"/>
    <lineage>
        <taxon>Bacteria</taxon>
        <taxon>Pseudomonadati</taxon>
        <taxon>Planctomycetota</taxon>
        <taxon>Planctomycetia</taxon>
        <taxon>Isosphaerales</taxon>
        <taxon>Isosphaeraceae</taxon>
        <taxon>Singulisphaera</taxon>
    </lineage>
</organism>
<evidence type="ECO:0000256" key="1">
    <source>
        <dbReference type="ARBA" id="ARBA00004651"/>
    </source>
</evidence>
<comment type="catalytic activity">
    <reaction evidence="9">
        <text>N-terminal S-1,2-diacyl-sn-glyceryl-L-cysteinyl-[lipoprotein] + a glycerophospholipid = N-acyl-S-1,2-diacyl-sn-glyceryl-L-cysteinyl-[lipoprotein] + a 2-acyl-sn-glycero-3-phospholipid + H(+)</text>
        <dbReference type="Rhea" id="RHEA:48228"/>
        <dbReference type="Rhea" id="RHEA-COMP:14681"/>
        <dbReference type="Rhea" id="RHEA-COMP:14684"/>
        <dbReference type="ChEBI" id="CHEBI:15378"/>
        <dbReference type="ChEBI" id="CHEBI:136912"/>
        <dbReference type="ChEBI" id="CHEBI:140656"/>
        <dbReference type="ChEBI" id="CHEBI:140657"/>
        <dbReference type="ChEBI" id="CHEBI:140660"/>
        <dbReference type="EC" id="2.3.1.269"/>
    </reaction>
</comment>
<comment type="similarity">
    <text evidence="2 9">Belongs to the CN hydrolase family. Apolipoprotein N-acyltransferase subfamily.</text>
</comment>
<evidence type="ECO:0000256" key="4">
    <source>
        <dbReference type="ARBA" id="ARBA00022679"/>
    </source>
</evidence>
<gene>
    <name evidence="9 12" type="primary">lnt</name>
    <name evidence="12" type="ORF">V5E97_24955</name>
</gene>
<reference evidence="12" key="1">
    <citation type="submission" date="2024-05" db="EMBL/GenBank/DDBJ databases">
        <title>Planctomycetes of the genus Singulisphaera possess chitinolytic capabilities.</title>
        <authorList>
            <person name="Ivanova A."/>
        </authorList>
    </citation>
    <scope>NUCLEOTIDE SEQUENCE</scope>
    <source>
        <strain evidence="12">Ch08T</strain>
    </source>
</reference>
<evidence type="ECO:0000313" key="12">
    <source>
        <dbReference type="EMBL" id="XBH01587.1"/>
    </source>
</evidence>
<comment type="subcellular location">
    <subcellularLocation>
        <location evidence="1 9">Cell membrane</location>
        <topology evidence="1 9">Multi-pass membrane protein</topology>
    </subcellularLocation>
</comment>
<dbReference type="GO" id="GO:0042158">
    <property type="term" value="P:lipoprotein biosynthetic process"/>
    <property type="evidence" value="ECO:0007669"/>
    <property type="project" value="UniProtKB-UniRule"/>
</dbReference>
<name>A0AAU7C8V4_9BACT</name>
<keyword evidence="7 9" id="KW-0472">Membrane</keyword>
<dbReference type="InterPro" id="IPR003010">
    <property type="entry name" value="C-N_Hydrolase"/>
</dbReference>
<dbReference type="Gene3D" id="3.60.110.10">
    <property type="entry name" value="Carbon-nitrogen hydrolase"/>
    <property type="match status" value="1"/>
</dbReference>
<evidence type="ECO:0000256" key="2">
    <source>
        <dbReference type="ARBA" id="ARBA00010065"/>
    </source>
</evidence>
<dbReference type="InterPro" id="IPR045378">
    <property type="entry name" value="LNT_N"/>
</dbReference>
<comment type="function">
    <text evidence="9">Catalyzes the phospholipid dependent N-acylation of the N-terminal cysteine of apolipoprotein, the last step in lipoprotein maturation.</text>
</comment>
<evidence type="ECO:0000259" key="11">
    <source>
        <dbReference type="PROSITE" id="PS50263"/>
    </source>
</evidence>
<dbReference type="EMBL" id="CP155447">
    <property type="protein sequence ID" value="XBH01587.1"/>
    <property type="molecule type" value="Genomic_DNA"/>
</dbReference>
<dbReference type="Pfam" id="PF20154">
    <property type="entry name" value="LNT_N"/>
    <property type="match status" value="1"/>
</dbReference>
<dbReference type="NCBIfam" id="TIGR00546">
    <property type="entry name" value="lnt"/>
    <property type="match status" value="1"/>
</dbReference>
<evidence type="ECO:0000256" key="10">
    <source>
        <dbReference type="SAM" id="MobiDB-lite"/>
    </source>
</evidence>
<accession>A0AAU7C8V4</accession>
<dbReference type="HAMAP" id="MF_01148">
    <property type="entry name" value="Lnt"/>
    <property type="match status" value="1"/>
</dbReference>
<sequence>MPLATGLLALVLPERTDSPARSRDRRASRPSRLASVGPRSQGAGEASTLRVYLAAVLGGAVSASAWLVPGTGFSAVLGWITALLLVYTVRARRAYMPAFAAGLVGHVIGFYWVAGTVSAFGGFGPLTSALIFALFVALGAILFLVFALVHHQLPAAFDALALRSATAVVMAELLTIRIFPWHFGHTQIAFTPFVQIAGIGGAMAVSFLMFWLAEVSVRIVVFRERRRTFLVPVLLFALAIGYGVAMMRTFTAPQGLPQEVIVVQGNASLAEKRDIDSARKNLARIYELSCQAAHPGSLIVWPEGSVPAYIPAAIGQVGNPPVLPWIGDGSALLVGAYSFLPDHRRYNAAFAVYPDGTIPQPYFKQILIPFGESMPLSSYFPWLKGLNAKAGVFSAGTETRVFSYPMRRPDGTTSTLKVAPMICYEDTVPALAREASRKGAELLINITSDSWFGRTLAPHQHHLIAAFRAIENRRFLIRATNTGLSGVVDPLGRTIASIPPFAEGTATAQVTPLTYRSAYTNWIGDRPWWTLLVVGLVATIHAKGMRRVRLSCA</sequence>
<dbReference type="InterPro" id="IPR036526">
    <property type="entry name" value="C-N_Hydrolase_sf"/>
</dbReference>
<feature type="region of interest" description="Disordered" evidence="10">
    <location>
        <begin position="17"/>
        <end position="42"/>
    </location>
</feature>
<dbReference type="InterPro" id="IPR004563">
    <property type="entry name" value="Apolipo_AcylTrfase"/>
</dbReference>
<dbReference type="RefSeq" id="WP_406694328.1">
    <property type="nucleotide sequence ID" value="NZ_CP155447.1"/>
</dbReference>
<feature type="transmembrane region" description="Helical" evidence="9">
    <location>
        <begin position="193"/>
        <end position="217"/>
    </location>
</feature>
<dbReference type="EC" id="2.3.1.269" evidence="9"/>
<evidence type="ECO:0000256" key="3">
    <source>
        <dbReference type="ARBA" id="ARBA00022475"/>
    </source>
</evidence>
<dbReference type="CDD" id="cd07571">
    <property type="entry name" value="ALP_N-acyl_transferase"/>
    <property type="match status" value="1"/>
</dbReference>
<dbReference type="GO" id="GO:0005886">
    <property type="term" value="C:plasma membrane"/>
    <property type="evidence" value="ECO:0007669"/>
    <property type="project" value="UniProtKB-SubCell"/>
</dbReference>
<feature type="compositionally biased region" description="Basic and acidic residues" evidence="10">
    <location>
        <begin position="17"/>
        <end position="27"/>
    </location>
</feature>
<keyword evidence="8 9" id="KW-0012">Acyltransferase</keyword>
<feature type="transmembrane region" description="Helical" evidence="9">
    <location>
        <begin position="126"/>
        <end position="148"/>
    </location>
</feature>
<dbReference type="GO" id="GO:0016410">
    <property type="term" value="F:N-acyltransferase activity"/>
    <property type="evidence" value="ECO:0007669"/>
    <property type="project" value="UniProtKB-UniRule"/>
</dbReference>
<dbReference type="PANTHER" id="PTHR38686">
    <property type="entry name" value="APOLIPOPROTEIN N-ACYLTRANSFERASE"/>
    <property type="match status" value="1"/>
</dbReference>
<dbReference type="Pfam" id="PF00795">
    <property type="entry name" value="CN_hydrolase"/>
    <property type="match status" value="1"/>
</dbReference>
<evidence type="ECO:0000256" key="6">
    <source>
        <dbReference type="ARBA" id="ARBA00022989"/>
    </source>
</evidence>
<dbReference type="AlphaFoldDB" id="A0AAU7C8V4"/>
<evidence type="ECO:0000256" key="9">
    <source>
        <dbReference type="HAMAP-Rule" id="MF_01148"/>
    </source>
</evidence>
<evidence type="ECO:0000256" key="5">
    <source>
        <dbReference type="ARBA" id="ARBA00022692"/>
    </source>
</evidence>
<protein>
    <recommendedName>
        <fullName evidence="9">Apolipoprotein N-acyltransferase</fullName>
        <shortName evidence="9">ALP N-acyltransferase</shortName>
        <ecNumber evidence="9">2.3.1.269</ecNumber>
    </recommendedName>
</protein>
<dbReference type="PANTHER" id="PTHR38686:SF1">
    <property type="entry name" value="APOLIPOPROTEIN N-ACYLTRANSFERASE"/>
    <property type="match status" value="1"/>
</dbReference>
<dbReference type="PROSITE" id="PS50263">
    <property type="entry name" value="CN_HYDROLASE"/>
    <property type="match status" value="1"/>
</dbReference>
<feature type="transmembrane region" description="Helical" evidence="9">
    <location>
        <begin position="66"/>
        <end position="87"/>
    </location>
</feature>
<keyword evidence="4 9" id="KW-0808">Transferase</keyword>
<evidence type="ECO:0000256" key="8">
    <source>
        <dbReference type="ARBA" id="ARBA00023315"/>
    </source>
</evidence>
<feature type="domain" description="CN hydrolase" evidence="11">
    <location>
        <begin position="263"/>
        <end position="512"/>
    </location>
</feature>
<feature type="transmembrane region" description="Helical" evidence="9">
    <location>
        <begin position="94"/>
        <end position="114"/>
    </location>
</feature>
<comment type="pathway">
    <text evidence="9">Protein modification; lipoprotein biosynthesis (N-acyl transfer).</text>
</comment>
<feature type="transmembrane region" description="Helical" evidence="9">
    <location>
        <begin position="160"/>
        <end position="181"/>
    </location>
</feature>
<keyword evidence="5 9" id="KW-0812">Transmembrane</keyword>
<dbReference type="SUPFAM" id="SSF56317">
    <property type="entry name" value="Carbon-nitrogen hydrolase"/>
    <property type="match status" value="1"/>
</dbReference>